<evidence type="ECO:0000313" key="1">
    <source>
        <dbReference type="EMBL" id="SHH24818.1"/>
    </source>
</evidence>
<name>A0A1M5RF41_9ALTE</name>
<gene>
    <name evidence="1" type="ORF">SAMN05216361_4157</name>
</gene>
<organism evidence="1 2">
    <name type="scientific">Marisediminitalea aggregata</name>
    <dbReference type="NCBI Taxonomy" id="634436"/>
    <lineage>
        <taxon>Bacteria</taxon>
        <taxon>Pseudomonadati</taxon>
        <taxon>Pseudomonadota</taxon>
        <taxon>Gammaproteobacteria</taxon>
        <taxon>Alteromonadales</taxon>
        <taxon>Alteromonadaceae</taxon>
        <taxon>Marisediminitalea</taxon>
    </lineage>
</organism>
<evidence type="ECO:0000313" key="2">
    <source>
        <dbReference type="Proteomes" id="UP000184520"/>
    </source>
</evidence>
<protein>
    <submittedName>
        <fullName evidence="1">Uncharacterized protein</fullName>
    </submittedName>
</protein>
<accession>A0A1M5RF41</accession>
<keyword evidence="2" id="KW-1185">Reference proteome</keyword>
<proteinExistence type="predicted"/>
<dbReference type="EMBL" id="FQWD01000007">
    <property type="protein sequence ID" value="SHH24818.1"/>
    <property type="molecule type" value="Genomic_DNA"/>
</dbReference>
<reference evidence="2" key="1">
    <citation type="submission" date="2016-11" db="EMBL/GenBank/DDBJ databases">
        <authorList>
            <person name="Varghese N."/>
            <person name="Submissions S."/>
        </authorList>
    </citation>
    <scope>NUCLEOTIDE SEQUENCE [LARGE SCALE GENOMIC DNA]</scope>
    <source>
        <strain evidence="2">CGMCC 1.8995</strain>
    </source>
</reference>
<dbReference type="Proteomes" id="UP000184520">
    <property type="component" value="Unassembled WGS sequence"/>
</dbReference>
<sequence length="171" mass="19640">MTKLIRVALIALVITWLCTFVMPGHRQQIVEEDIQLRVKSPSLQQKQKICFNKALTAIESLTADTCIEFAVKENKLYELVIRSIDNKVSYAYTLDSKEAKFDKRAIEWFAEYGPMITQAVFKNNAQNKLTLIGFTQLRSTENVSLFTFYTKVNTYLANMIDSVDIARTQII</sequence>
<dbReference type="STRING" id="634436.SAMN05216361_4157"/>
<dbReference type="AlphaFoldDB" id="A0A1M5RF41"/>